<dbReference type="EMBL" id="NJBN01000008">
    <property type="protein sequence ID" value="TKJ39057.1"/>
    <property type="molecule type" value="Genomic_DNA"/>
</dbReference>
<feature type="transmembrane region" description="Helical" evidence="1">
    <location>
        <begin position="140"/>
        <end position="157"/>
    </location>
</feature>
<organism evidence="2 3">
    <name type="scientific">candidate division LCP-89 bacterium B3_LCP</name>
    <dbReference type="NCBI Taxonomy" id="2012998"/>
    <lineage>
        <taxon>Bacteria</taxon>
        <taxon>Pseudomonadati</taxon>
        <taxon>Bacteria division LCP-89</taxon>
    </lineage>
</organism>
<gene>
    <name evidence="2" type="ORF">CEE37_11575</name>
</gene>
<dbReference type="Proteomes" id="UP000319619">
    <property type="component" value="Unassembled WGS sequence"/>
</dbReference>
<feature type="transmembrane region" description="Helical" evidence="1">
    <location>
        <begin position="31"/>
        <end position="50"/>
    </location>
</feature>
<evidence type="ECO:0000313" key="3">
    <source>
        <dbReference type="Proteomes" id="UP000319619"/>
    </source>
</evidence>
<keyword evidence="1" id="KW-0472">Membrane</keyword>
<reference evidence="2 3" key="1">
    <citation type="submission" date="2017-06" db="EMBL/GenBank/DDBJ databases">
        <title>Novel microbial phyla capable of carbon fixation and sulfur reduction in deep-sea sediments.</title>
        <authorList>
            <person name="Huang J."/>
            <person name="Baker B."/>
            <person name="Wang Y."/>
        </authorList>
    </citation>
    <scope>NUCLEOTIDE SEQUENCE [LARGE SCALE GENOMIC DNA]</scope>
    <source>
        <strain evidence="2">B3_LCP</strain>
    </source>
</reference>
<sequence length="159" mass="18253">MASTRHEINPTRLEKLYDYQLALVSRRWQYFATYLAISGLLVSYMPRLLLEDISRGRELDNILYYIYPLIGLIIAIVFTNLVSLATERIVLTEEIIGKGESIVQLGISSNFLGLTVTVLIYFCVYTFSIAWVALAFHLSWWFGLLVLVPLIGNLFLLRK</sequence>
<feature type="transmembrane region" description="Helical" evidence="1">
    <location>
        <begin position="62"/>
        <end position="82"/>
    </location>
</feature>
<name>A0A532UW94_UNCL8</name>
<keyword evidence="1" id="KW-0812">Transmembrane</keyword>
<evidence type="ECO:0000256" key="1">
    <source>
        <dbReference type="SAM" id="Phobius"/>
    </source>
</evidence>
<keyword evidence="1" id="KW-1133">Transmembrane helix</keyword>
<protein>
    <submittedName>
        <fullName evidence="2">Uncharacterized protein</fullName>
    </submittedName>
</protein>
<feature type="transmembrane region" description="Helical" evidence="1">
    <location>
        <begin position="111"/>
        <end position="134"/>
    </location>
</feature>
<dbReference type="AlphaFoldDB" id="A0A532UW94"/>
<accession>A0A532UW94</accession>
<evidence type="ECO:0000313" key="2">
    <source>
        <dbReference type="EMBL" id="TKJ39057.1"/>
    </source>
</evidence>
<comment type="caution">
    <text evidence="2">The sequence shown here is derived from an EMBL/GenBank/DDBJ whole genome shotgun (WGS) entry which is preliminary data.</text>
</comment>
<proteinExistence type="predicted"/>